<protein>
    <submittedName>
        <fullName evidence="12">Metal ABC transporter permease</fullName>
    </submittedName>
</protein>
<dbReference type="PANTHER" id="PTHR30477">
    <property type="entry name" value="ABC-TRANSPORTER METAL-BINDING PROTEIN"/>
    <property type="match status" value="1"/>
</dbReference>
<keyword evidence="5 8" id="KW-0812">Transmembrane</keyword>
<dbReference type="SUPFAM" id="SSF47979">
    <property type="entry name" value="Iron-dependent repressor protein, dimerization domain"/>
    <property type="match status" value="1"/>
</dbReference>
<dbReference type="Pfam" id="PF00950">
    <property type="entry name" value="ABC-3"/>
    <property type="match status" value="1"/>
</dbReference>
<feature type="transmembrane region" description="Helical" evidence="10">
    <location>
        <begin position="217"/>
        <end position="238"/>
    </location>
</feature>
<dbReference type="InterPro" id="IPR037294">
    <property type="entry name" value="ABC_BtuC-like"/>
</dbReference>
<dbReference type="CDD" id="cd06550">
    <property type="entry name" value="TM_ABC_iron-siderophores_like"/>
    <property type="match status" value="1"/>
</dbReference>
<name>A0A975PGL1_9BACT</name>
<dbReference type="Gene3D" id="1.10.10.10">
    <property type="entry name" value="Winged helix-like DNA-binding domain superfamily/Winged helix DNA-binding domain"/>
    <property type="match status" value="1"/>
</dbReference>
<dbReference type="EMBL" id="CP073100">
    <property type="protein sequence ID" value="QUE52839.1"/>
    <property type="molecule type" value="Genomic_DNA"/>
</dbReference>
<evidence type="ECO:0000256" key="4">
    <source>
        <dbReference type="ARBA" id="ARBA00022475"/>
    </source>
</evidence>
<dbReference type="InterPro" id="IPR036421">
    <property type="entry name" value="Fe_dep_repressor_sf"/>
</dbReference>
<accession>A0A975PGL1</accession>
<dbReference type="GO" id="GO:0010043">
    <property type="term" value="P:response to zinc ion"/>
    <property type="evidence" value="ECO:0007669"/>
    <property type="project" value="TreeGrafter"/>
</dbReference>
<proteinExistence type="inferred from homology"/>
<keyword evidence="7 10" id="KW-0472">Membrane</keyword>
<dbReference type="SMART" id="SM00529">
    <property type="entry name" value="HTH_DTXR"/>
    <property type="match status" value="1"/>
</dbReference>
<evidence type="ECO:0000256" key="6">
    <source>
        <dbReference type="ARBA" id="ARBA00022989"/>
    </source>
</evidence>
<feature type="region of interest" description="Disordered" evidence="9">
    <location>
        <begin position="406"/>
        <end position="428"/>
    </location>
</feature>
<keyword evidence="3 8" id="KW-0813">Transport</keyword>
<feature type="transmembrane region" description="Helical" evidence="10">
    <location>
        <begin position="63"/>
        <end position="83"/>
    </location>
</feature>
<dbReference type="AlphaFoldDB" id="A0A975PGL1"/>
<sequence length="428" mass="46052">MTEWLHTAFGTALAAALLLGLCCGTLGAFVVVRRMALTGDMLSHAVLPGIVAGLVWNTQRDPLVVLAAALLAGMAGSAVMHAIQRTTRLKPDAALGIVLSVFFAGGIAMISIHQPSGVQAYLYGQAAAIDQRDLRLLAGVTVLTLGVVGVLFRLLHVTAFDAGFSRLLGYPVQWLDRLFYFLLSASIVVAMQAVGVVLISAMLIAPAAAALKLSHRFGRVVTASCLIGAVSASSGVWISGVRTGLPTGPVMALAVCAAFALVSLFAPRDGILAHAWRHWKMRRRIARENLLKSIFRVMEEGGFRHDGVTLLELSKRDGRPVTVLARGVGRLVAGKDATWSDDRSGLLLTTTGRRRAEEIVRNHRLWERYLTERASYAADHVHEDAERVEHFIGEDEVRRLEETLDFPSLDPHGRPIPAVGKDGKGGLS</sequence>
<evidence type="ECO:0000256" key="9">
    <source>
        <dbReference type="SAM" id="MobiDB-lite"/>
    </source>
</evidence>
<dbReference type="SUPFAM" id="SSF81345">
    <property type="entry name" value="ABC transporter involved in vitamin B12 uptake, BtuC"/>
    <property type="match status" value="1"/>
</dbReference>
<dbReference type="GO" id="GO:0055085">
    <property type="term" value="P:transmembrane transport"/>
    <property type="evidence" value="ECO:0007669"/>
    <property type="project" value="InterPro"/>
</dbReference>
<evidence type="ECO:0000256" key="3">
    <source>
        <dbReference type="ARBA" id="ARBA00022448"/>
    </source>
</evidence>
<evidence type="ECO:0000313" key="12">
    <source>
        <dbReference type="EMBL" id="QUE52839.1"/>
    </source>
</evidence>
<dbReference type="InterPro" id="IPR001626">
    <property type="entry name" value="ABC_TroCD"/>
</dbReference>
<dbReference type="KEGG" id="lamb:KBB96_08070"/>
<feature type="transmembrane region" description="Helical" evidence="10">
    <location>
        <begin position="178"/>
        <end position="205"/>
    </location>
</feature>
<comment type="subcellular location">
    <subcellularLocation>
        <location evidence="1 8">Cell membrane</location>
        <topology evidence="1 8">Multi-pass membrane protein</topology>
    </subcellularLocation>
</comment>
<comment type="similarity">
    <text evidence="2 8">Belongs to the ABC-3 integral membrane protein family.</text>
</comment>
<dbReference type="Gene3D" id="1.10.3470.10">
    <property type="entry name" value="ABC transporter involved in vitamin B12 uptake, BtuC"/>
    <property type="match status" value="1"/>
</dbReference>
<evidence type="ECO:0000256" key="8">
    <source>
        <dbReference type="RuleBase" id="RU003943"/>
    </source>
</evidence>
<gene>
    <name evidence="12" type="ORF">KBB96_08070</name>
</gene>
<dbReference type="GO" id="GO:0003700">
    <property type="term" value="F:DNA-binding transcription factor activity"/>
    <property type="evidence" value="ECO:0007669"/>
    <property type="project" value="InterPro"/>
</dbReference>
<feature type="transmembrane region" description="Helical" evidence="10">
    <location>
        <begin position="250"/>
        <end position="276"/>
    </location>
</feature>
<dbReference type="RefSeq" id="WP_211634182.1">
    <property type="nucleotide sequence ID" value="NZ_CP073100.1"/>
</dbReference>
<feature type="transmembrane region" description="Helical" evidence="10">
    <location>
        <begin position="134"/>
        <end position="158"/>
    </location>
</feature>
<evidence type="ECO:0000256" key="10">
    <source>
        <dbReference type="SAM" id="Phobius"/>
    </source>
</evidence>
<feature type="transmembrane region" description="Helical" evidence="10">
    <location>
        <begin position="95"/>
        <end position="113"/>
    </location>
</feature>
<evidence type="ECO:0000256" key="7">
    <source>
        <dbReference type="ARBA" id="ARBA00023136"/>
    </source>
</evidence>
<evidence type="ECO:0000256" key="1">
    <source>
        <dbReference type="ARBA" id="ARBA00004651"/>
    </source>
</evidence>
<keyword evidence="13" id="KW-1185">Reference proteome</keyword>
<dbReference type="GO" id="GO:0046914">
    <property type="term" value="F:transition metal ion binding"/>
    <property type="evidence" value="ECO:0007669"/>
    <property type="project" value="InterPro"/>
</dbReference>
<reference evidence="12" key="1">
    <citation type="submission" date="2021-04" db="EMBL/GenBank/DDBJ databases">
        <title>Luteolibacter sp. 32A isolated from the skin of an Anderson's salamander (Ambystoma andersonii).</title>
        <authorList>
            <person name="Spergser J."/>
            <person name="Busse H.-J."/>
        </authorList>
    </citation>
    <scope>NUCLEOTIDE SEQUENCE</scope>
    <source>
        <strain evidence="12">32A</strain>
    </source>
</reference>
<feature type="domain" description="Iron dependent repressor metal binding and dimerisation" evidence="11">
    <location>
        <begin position="349"/>
        <end position="417"/>
    </location>
</feature>
<keyword evidence="4" id="KW-1003">Cell membrane</keyword>
<evidence type="ECO:0000259" key="11">
    <source>
        <dbReference type="Pfam" id="PF02742"/>
    </source>
</evidence>
<dbReference type="InterPro" id="IPR022689">
    <property type="entry name" value="Iron_dep_repressor"/>
</dbReference>
<dbReference type="PANTHER" id="PTHR30477:SF3">
    <property type="entry name" value="METAL TRANSPORT SYSTEM MEMBRANE PROTEIN CT_069-RELATED"/>
    <property type="match status" value="1"/>
</dbReference>
<dbReference type="InterPro" id="IPR036388">
    <property type="entry name" value="WH-like_DNA-bd_sf"/>
</dbReference>
<evidence type="ECO:0000256" key="5">
    <source>
        <dbReference type="ARBA" id="ARBA00022692"/>
    </source>
</evidence>
<dbReference type="InterPro" id="IPR001367">
    <property type="entry name" value="Fe_dep_repressor"/>
</dbReference>
<dbReference type="Proteomes" id="UP000676169">
    <property type="component" value="Chromosome"/>
</dbReference>
<dbReference type="Pfam" id="PF02742">
    <property type="entry name" value="Fe_dep_repr_C"/>
    <property type="match status" value="1"/>
</dbReference>
<evidence type="ECO:0000313" key="13">
    <source>
        <dbReference type="Proteomes" id="UP000676169"/>
    </source>
</evidence>
<dbReference type="GO" id="GO:0043190">
    <property type="term" value="C:ATP-binding cassette (ABC) transporter complex"/>
    <property type="evidence" value="ECO:0007669"/>
    <property type="project" value="InterPro"/>
</dbReference>
<organism evidence="12 13">
    <name type="scientific">Luteolibacter ambystomatis</name>
    <dbReference type="NCBI Taxonomy" id="2824561"/>
    <lineage>
        <taxon>Bacteria</taxon>
        <taxon>Pseudomonadati</taxon>
        <taxon>Verrucomicrobiota</taxon>
        <taxon>Verrucomicrobiia</taxon>
        <taxon>Verrucomicrobiales</taxon>
        <taxon>Verrucomicrobiaceae</taxon>
        <taxon>Luteolibacter</taxon>
    </lineage>
</organism>
<evidence type="ECO:0000256" key="2">
    <source>
        <dbReference type="ARBA" id="ARBA00008034"/>
    </source>
</evidence>
<dbReference type="GO" id="GO:0046983">
    <property type="term" value="F:protein dimerization activity"/>
    <property type="evidence" value="ECO:0007669"/>
    <property type="project" value="InterPro"/>
</dbReference>
<keyword evidence="6 10" id="KW-1133">Transmembrane helix</keyword>